<dbReference type="InterPro" id="IPR036117">
    <property type="entry name" value="DhaL_dom_sf"/>
</dbReference>
<evidence type="ECO:0000256" key="3">
    <source>
        <dbReference type="ARBA" id="ARBA00022777"/>
    </source>
</evidence>
<organism evidence="7">
    <name type="scientific">Propionibacterium freudenreichii subsp. freudenreichii</name>
    <dbReference type="NCBI Taxonomy" id="66712"/>
    <lineage>
        <taxon>Bacteria</taxon>
        <taxon>Bacillati</taxon>
        <taxon>Actinomycetota</taxon>
        <taxon>Actinomycetes</taxon>
        <taxon>Propionibacteriales</taxon>
        <taxon>Propionibacteriaceae</taxon>
        <taxon>Propionibacterium</taxon>
    </lineage>
</organism>
<dbReference type="AlphaFoldDB" id="A0A068VSJ1"/>
<dbReference type="SMART" id="SM01120">
    <property type="entry name" value="Dak2"/>
    <property type="match status" value="1"/>
</dbReference>
<dbReference type="PROSITE" id="PS51481">
    <property type="entry name" value="DHAK"/>
    <property type="match status" value="1"/>
</dbReference>
<evidence type="ECO:0000313" key="7">
    <source>
        <dbReference type="EMBL" id="CEP27662.1"/>
    </source>
</evidence>
<dbReference type="FunFam" id="1.25.40.340:FF:000002">
    <property type="entry name" value="Dihydroxyacetone kinase, L subunit"/>
    <property type="match status" value="1"/>
</dbReference>
<evidence type="ECO:0000259" key="5">
    <source>
        <dbReference type="PROSITE" id="PS51480"/>
    </source>
</evidence>
<gene>
    <name evidence="7" type="primary">dhaK</name>
    <name evidence="7" type="synonym">dhaL</name>
    <name evidence="7" type="ORF">PFCIRM138_04630</name>
</gene>
<accession>A0A068VSJ1</accession>
<feature type="domain" description="DhaL" evidence="5">
    <location>
        <begin position="365"/>
        <end position="567"/>
    </location>
</feature>
<dbReference type="FunFam" id="3.40.50.10440:FF:000001">
    <property type="entry name" value="Dihydroxyacetone kinase, DhaK subunit"/>
    <property type="match status" value="1"/>
</dbReference>
<keyword evidence="1 7" id="KW-0808">Transferase</keyword>
<keyword evidence="4" id="KW-0067">ATP-binding</keyword>
<dbReference type="NCBIfam" id="NF011049">
    <property type="entry name" value="PRK14479.1"/>
    <property type="match status" value="1"/>
</dbReference>
<dbReference type="Gene3D" id="3.30.1180.20">
    <property type="entry name" value="Dihydroxyacetone kinase, domain 2"/>
    <property type="match status" value="1"/>
</dbReference>
<name>A0A068VSJ1_PROFF</name>
<evidence type="ECO:0000256" key="4">
    <source>
        <dbReference type="ARBA" id="ARBA00022840"/>
    </source>
</evidence>
<dbReference type="EC" id="2.7.-.-" evidence="7"/>
<sequence length="572" mass="58255">MTYLVNDPKQFAADSLTGMVAANEDYLTEVHGGVTRATDSPQGEVAVIVGGGSGHYPAFAGWVGPGMAHGAVCGNIFASPSASQVESVVRASDHGGGAVLLFGNYAGDRLQFGAAQSPLGADGIDTRIVTISDDIASDTPQNWKDRRGIAGDLFVVKAACAAAAAGRDLDAVEAAANKANEATRSMGVAFTGCTLPGADEPLFTVPEGEYALGLGIHGEPGISSHKMDTAEGIATLLVERVLAEEPARTAGGYDGHVAVLVNGLGATKYEELFVLYGTVKKLLTEHGLTIVHPIVGEQVTSLDMAGVSLSLMYLDPDLEELWLAPGDSPAYKTGSVTAGQRREVVAHDEKVAIRAGSPESAAQAEELLPLLQALADMSSANEASLGKLDSIAGDGDHGQGMVLGSTAALKAAKQAVAAHAGTSTLFDVAGAAWSEGAGGTSGALWGAALRELGTMLSDDQAATEDRLGRAAIAAARRFAQLGEARPGDKTMVDATAPFADELTARLDAGDDLATAWAAAARAATKGAESTADMVARKGRARTHGTASLGHQDPGAVSFALLMSGLADRLANS</sequence>
<dbReference type="GO" id="GO:0019563">
    <property type="term" value="P:glycerol catabolic process"/>
    <property type="evidence" value="ECO:0007669"/>
    <property type="project" value="TreeGrafter"/>
</dbReference>
<dbReference type="Gene3D" id="3.40.50.10440">
    <property type="entry name" value="Dihydroxyacetone kinase, domain 1"/>
    <property type="match status" value="1"/>
</dbReference>
<dbReference type="EMBL" id="LM676439">
    <property type="protein sequence ID" value="CEP27662.1"/>
    <property type="molecule type" value="Genomic_DNA"/>
</dbReference>
<keyword evidence="2" id="KW-0547">Nucleotide-binding</keyword>
<keyword evidence="3 7" id="KW-0418">Kinase</keyword>
<evidence type="ECO:0000256" key="1">
    <source>
        <dbReference type="ARBA" id="ARBA00022679"/>
    </source>
</evidence>
<dbReference type="SUPFAM" id="SSF82549">
    <property type="entry name" value="DAK1/DegV-like"/>
    <property type="match status" value="1"/>
</dbReference>
<proteinExistence type="predicted"/>
<dbReference type="Pfam" id="PF02734">
    <property type="entry name" value="Dak2"/>
    <property type="match status" value="1"/>
</dbReference>
<protein>
    <submittedName>
        <fullName evidence="7">Dihydroxyacetone kinase</fullName>
        <ecNumber evidence="7">2.7.-.-</ecNumber>
    </submittedName>
</protein>
<dbReference type="GO" id="GO:0005829">
    <property type="term" value="C:cytosol"/>
    <property type="evidence" value="ECO:0007669"/>
    <property type="project" value="TreeGrafter"/>
</dbReference>
<dbReference type="InterPro" id="IPR004007">
    <property type="entry name" value="DhaL_dom"/>
</dbReference>
<dbReference type="PANTHER" id="PTHR28629">
    <property type="entry name" value="TRIOKINASE/FMN CYCLASE"/>
    <property type="match status" value="1"/>
</dbReference>
<dbReference type="RefSeq" id="WP_013162081.1">
    <property type="nucleotide sequence ID" value="NZ_HG975481.1"/>
</dbReference>
<dbReference type="InterPro" id="IPR004006">
    <property type="entry name" value="DhaK_dom"/>
</dbReference>
<reference evidence="7" key="1">
    <citation type="submission" date="2014-08" db="EMBL/GenBank/DDBJ databases">
        <authorList>
            <person name="Falentin Helene"/>
        </authorList>
    </citation>
    <scope>NUCLEOTIDE SEQUENCE</scope>
</reference>
<dbReference type="PROSITE" id="PS51480">
    <property type="entry name" value="DHAL"/>
    <property type="match status" value="1"/>
</dbReference>
<dbReference type="Gene3D" id="1.25.40.340">
    <property type="match status" value="1"/>
</dbReference>
<dbReference type="GO" id="GO:0005524">
    <property type="term" value="F:ATP binding"/>
    <property type="evidence" value="ECO:0007669"/>
    <property type="project" value="UniProtKB-KW"/>
</dbReference>
<evidence type="ECO:0000259" key="6">
    <source>
        <dbReference type="PROSITE" id="PS51481"/>
    </source>
</evidence>
<feature type="domain" description="DhaK" evidence="6">
    <location>
        <begin position="7"/>
        <end position="331"/>
    </location>
</feature>
<dbReference type="SUPFAM" id="SSF101473">
    <property type="entry name" value="DhaL-like"/>
    <property type="match status" value="1"/>
</dbReference>
<dbReference type="GO" id="GO:0004371">
    <property type="term" value="F:glycerone kinase activity"/>
    <property type="evidence" value="ECO:0007669"/>
    <property type="project" value="InterPro"/>
</dbReference>
<dbReference type="Pfam" id="PF02733">
    <property type="entry name" value="Dak1"/>
    <property type="match status" value="1"/>
</dbReference>
<dbReference type="PANTHER" id="PTHR28629:SF4">
    <property type="entry name" value="TRIOKINASE_FMN CYCLASE"/>
    <property type="match status" value="1"/>
</dbReference>
<dbReference type="InterPro" id="IPR050861">
    <property type="entry name" value="Dihydroxyacetone_Kinase"/>
</dbReference>
<evidence type="ECO:0000256" key="2">
    <source>
        <dbReference type="ARBA" id="ARBA00022741"/>
    </source>
</evidence>